<dbReference type="Proteomes" id="UP000192505">
    <property type="component" value="Unassembled WGS sequence"/>
</dbReference>
<evidence type="ECO:0000313" key="2">
    <source>
        <dbReference type="Proteomes" id="UP000192505"/>
    </source>
</evidence>
<dbReference type="AlphaFoldDB" id="A0A1W9KSH3"/>
<comment type="caution">
    <text evidence="1">The sequence shown here is derived from an EMBL/GenBank/DDBJ whole genome shotgun (WGS) entry which is preliminary data.</text>
</comment>
<accession>A0A1W9KSH3</accession>
<sequence>MAGNDEDYGEFDALVESYDGYTFWFEHGYHATFRFWHATLPSRSAVHPYRYELVLHEPSGVRIMVFDNAHPIHWKSGKFTQRSPHADHWHRDRSDQGRPYAFVSISQLLEDFFRQFEVSLFNINVSPSMMEVTSTRSQDDE</sequence>
<reference evidence="1 2" key="1">
    <citation type="submission" date="2017-01" db="EMBL/GenBank/DDBJ databases">
        <title>Novel large sulfur bacteria in the metagenomes of groundwater-fed chemosynthetic microbial mats in the Lake Huron basin.</title>
        <authorList>
            <person name="Sharrar A.M."/>
            <person name="Flood B.E."/>
            <person name="Bailey J.V."/>
            <person name="Jones D.S."/>
            <person name="Biddanda B."/>
            <person name="Ruberg S.A."/>
            <person name="Marcus D.N."/>
            <person name="Dick G.J."/>
        </authorList>
    </citation>
    <scope>NUCLEOTIDE SEQUENCE [LARGE SCALE GENOMIC DNA]</scope>
    <source>
        <strain evidence="1">A7</strain>
    </source>
</reference>
<name>A0A1W9KSH3_9BURK</name>
<organism evidence="1 2">
    <name type="scientific">Rhodoferax ferrireducens</name>
    <dbReference type="NCBI Taxonomy" id="192843"/>
    <lineage>
        <taxon>Bacteria</taxon>
        <taxon>Pseudomonadati</taxon>
        <taxon>Pseudomonadota</taxon>
        <taxon>Betaproteobacteria</taxon>
        <taxon>Burkholderiales</taxon>
        <taxon>Comamonadaceae</taxon>
        <taxon>Rhodoferax</taxon>
    </lineage>
</organism>
<protein>
    <submittedName>
        <fullName evidence="1">Uncharacterized protein</fullName>
    </submittedName>
</protein>
<evidence type="ECO:0000313" key="1">
    <source>
        <dbReference type="EMBL" id="OQW87329.1"/>
    </source>
</evidence>
<dbReference type="EMBL" id="MTEI01000009">
    <property type="protein sequence ID" value="OQW87329.1"/>
    <property type="molecule type" value="Genomic_DNA"/>
</dbReference>
<gene>
    <name evidence="1" type="ORF">BWK72_14080</name>
</gene>
<proteinExistence type="predicted"/>